<name>A0A432YCC4_9GAMM</name>
<feature type="chain" id="PRO_5019429656" description="Adhesin domain-containing protein" evidence="1">
    <location>
        <begin position="32"/>
        <end position="215"/>
    </location>
</feature>
<protein>
    <recommendedName>
        <fullName evidence="4">Adhesin domain-containing protein</fullName>
    </recommendedName>
</protein>
<dbReference type="Proteomes" id="UP000288259">
    <property type="component" value="Unassembled WGS sequence"/>
</dbReference>
<dbReference type="AlphaFoldDB" id="A0A432YCC4"/>
<keyword evidence="1" id="KW-0732">Signal</keyword>
<organism evidence="2 3">
    <name type="scientific">Pseudidiomarina insulisalsae</name>
    <dbReference type="NCBI Taxonomy" id="575789"/>
    <lineage>
        <taxon>Bacteria</taxon>
        <taxon>Pseudomonadati</taxon>
        <taxon>Pseudomonadota</taxon>
        <taxon>Gammaproteobacteria</taxon>
        <taxon>Alteromonadales</taxon>
        <taxon>Idiomarinaceae</taxon>
        <taxon>Pseudidiomarina</taxon>
    </lineage>
</organism>
<accession>A0A432YCC4</accession>
<dbReference type="EMBL" id="PIPY01000011">
    <property type="protein sequence ID" value="RUO58577.1"/>
    <property type="molecule type" value="Genomic_DNA"/>
</dbReference>
<evidence type="ECO:0000313" key="2">
    <source>
        <dbReference type="EMBL" id="RUO58577.1"/>
    </source>
</evidence>
<evidence type="ECO:0008006" key="4">
    <source>
        <dbReference type="Google" id="ProtNLM"/>
    </source>
</evidence>
<feature type="signal peptide" evidence="1">
    <location>
        <begin position="1"/>
        <end position="31"/>
    </location>
</feature>
<dbReference type="OrthoDB" id="6239971at2"/>
<gene>
    <name evidence="2" type="ORF">CWI71_10530</name>
</gene>
<evidence type="ECO:0000313" key="3">
    <source>
        <dbReference type="Proteomes" id="UP000288259"/>
    </source>
</evidence>
<keyword evidence="3" id="KW-1185">Reference proteome</keyword>
<proteinExistence type="predicted"/>
<reference evidence="3" key="1">
    <citation type="journal article" date="2018" name="Front. Microbiol.">
        <title>Genome-Based Analysis Reveals the Taxonomy and Diversity of the Family Idiomarinaceae.</title>
        <authorList>
            <person name="Liu Y."/>
            <person name="Lai Q."/>
            <person name="Shao Z."/>
        </authorList>
    </citation>
    <scope>NUCLEOTIDE SEQUENCE [LARGE SCALE GENOMIC DNA]</scope>
    <source>
        <strain evidence="3">CVS-6</strain>
    </source>
</reference>
<comment type="caution">
    <text evidence="2">The sequence shown here is derived from an EMBL/GenBank/DDBJ whole genome shotgun (WGS) entry which is preliminary data.</text>
</comment>
<evidence type="ECO:0000256" key="1">
    <source>
        <dbReference type="SAM" id="SignalP"/>
    </source>
</evidence>
<dbReference type="RefSeq" id="WP_126755235.1">
    <property type="nucleotide sequence ID" value="NZ_PIPY01000011.1"/>
</dbReference>
<sequence length="215" mass="22970">MTRQQSVWFSALFLITSVTALSLPFAGSAYAHEREINATYQVSEATELKLEFGVGTLKFERSTGAELEVELIAESGDSTLFNDGYVDAVELVAEQDGDRLRLYVPEQDDVELNWVVRTPKLAEIDVDLGVGEISGEVDATDMSIDLGVGEVDLEVFGAIDDVKTDVGIGEATISGGDSSSNERNFISASGRASGNGDARINVDAGIGEITIKIKN</sequence>